<sequence>MRIAPLFLSLCISVLAKPLFATQFSTQQSLAMEVGQAAMAHGRGYHIVLRYLSGQSIPDTAQVHDIPADGDYFPDGQFLIVRGNLTHDIVLEPMAQLVVAGDIAANVRVQALGMADIYIGGDMQGALRLSSSTNIVIGHNFTGRVESGKPSTTLIINGDYQGQVQPANGRGMLVLTVKGHTPARAIDALYDEDFTSVEGHFAHSDRRKGIYHFAHAWQFYVIAHN</sequence>
<dbReference type="Proteomes" id="UP001520878">
    <property type="component" value="Unassembled WGS sequence"/>
</dbReference>
<keyword evidence="3" id="KW-1185">Reference proteome</keyword>
<protein>
    <submittedName>
        <fullName evidence="2">Uncharacterized protein</fullName>
    </submittedName>
</protein>
<feature type="signal peptide" evidence="1">
    <location>
        <begin position="1"/>
        <end position="21"/>
    </location>
</feature>
<organism evidence="2 3">
    <name type="scientific">Fluctibacter halophilus</name>
    <dbReference type="NCBI Taxonomy" id="226011"/>
    <lineage>
        <taxon>Bacteria</taxon>
        <taxon>Pseudomonadati</taxon>
        <taxon>Pseudomonadota</taxon>
        <taxon>Gammaproteobacteria</taxon>
        <taxon>Alteromonadales</taxon>
        <taxon>Alteromonadaceae</taxon>
        <taxon>Fluctibacter</taxon>
    </lineage>
</organism>
<gene>
    <name evidence="2" type="ORF">LJ739_17425</name>
</gene>
<dbReference type="RefSeq" id="WP_229162531.1">
    <property type="nucleotide sequence ID" value="NZ_JAJEWP010000007.1"/>
</dbReference>
<evidence type="ECO:0000313" key="2">
    <source>
        <dbReference type="EMBL" id="MCC2618039.1"/>
    </source>
</evidence>
<accession>A0ABS8GE12</accession>
<keyword evidence="1" id="KW-0732">Signal</keyword>
<comment type="caution">
    <text evidence="2">The sequence shown here is derived from an EMBL/GenBank/DDBJ whole genome shotgun (WGS) entry which is preliminary data.</text>
</comment>
<evidence type="ECO:0000256" key="1">
    <source>
        <dbReference type="SAM" id="SignalP"/>
    </source>
</evidence>
<evidence type="ECO:0000313" key="3">
    <source>
        <dbReference type="Proteomes" id="UP001520878"/>
    </source>
</evidence>
<proteinExistence type="predicted"/>
<reference evidence="2 3" key="1">
    <citation type="submission" date="2021-10" db="EMBL/GenBank/DDBJ databases">
        <title>Draft genome of Aestuariibacter halophilus JC2043.</title>
        <authorList>
            <person name="Emsley S.A."/>
            <person name="Pfannmuller K.M."/>
            <person name="Ushijima B."/>
            <person name="Saw J.H."/>
            <person name="Videau P."/>
        </authorList>
    </citation>
    <scope>NUCLEOTIDE SEQUENCE [LARGE SCALE GENOMIC DNA]</scope>
    <source>
        <strain evidence="2 3">JC2043</strain>
    </source>
</reference>
<dbReference type="EMBL" id="JAJEWP010000007">
    <property type="protein sequence ID" value="MCC2618039.1"/>
    <property type="molecule type" value="Genomic_DNA"/>
</dbReference>
<feature type="chain" id="PRO_5045640586" evidence="1">
    <location>
        <begin position="22"/>
        <end position="225"/>
    </location>
</feature>
<name>A0ABS8GE12_9ALTE</name>